<dbReference type="VEuPathDB" id="FungiDB:QG37_00713"/>
<protein>
    <submittedName>
        <fullName evidence="2">Uncharacterized protein</fullName>
    </submittedName>
</protein>
<dbReference type="VEuPathDB" id="FungiDB:CJJ09_000237"/>
<gene>
    <name evidence="2" type="ORF">QG37_00713</name>
</gene>
<reference evidence="3" key="1">
    <citation type="journal article" date="2015" name="BMC Genomics">
        <title>Draft genome of a commonly misdiagnosed multidrug resistant pathogen Candida auris.</title>
        <authorList>
            <person name="Chatterjee S."/>
            <person name="Alampalli S.V."/>
            <person name="Nageshan R.K."/>
            <person name="Chettiar S.T."/>
            <person name="Joshi S."/>
            <person name="Tatu U.S."/>
        </authorList>
    </citation>
    <scope>NUCLEOTIDE SEQUENCE [LARGE SCALE GENOMIC DNA]</scope>
    <source>
        <strain evidence="3">6684</strain>
    </source>
</reference>
<dbReference type="EMBL" id="LGST01000006">
    <property type="protein sequence ID" value="KNE02039.1"/>
    <property type="molecule type" value="Genomic_DNA"/>
</dbReference>
<dbReference type="VEuPathDB" id="FungiDB:CJJ07_001818"/>
<feature type="region of interest" description="Disordered" evidence="1">
    <location>
        <begin position="14"/>
        <end position="43"/>
    </location>
</feature>
<dbReference type="VEuPathDB" id="FungiDB:CJI96_0002401"/>
<sequence>MNFYIVPSGLYQTQQKMKSKSKTTKKRRSSRGSQASRKSSDTKSYISESINLRSLLEISKTLSLTNVSETFEDTALRIEKDEGREEIVSRDFEGCMRPTQDQISNIESQLLGHLKSDLAHRDQRSSRSQRFSQVPSASLILSPTCGGIEIKPNCSGSKDNKMADLQPKAHPEIPRFDLIMSVSRLNSETFIKRSFLTPTFQVLRYKNYLEMLESQHEADAVSYADVRIQSFGKFVKKLLSDRTGVTGFQGNDADLYRHEGILACELFKCRQFLRKLIASKLNMQKSNPAFYIPEELVQANFTNYVRFLLSLPLTLPDFFDHLDPVTASHYRFKSSIQELKDKLNSIAQDGLGNETLVLPGADVIVQAITKVSYEYILLEQYHIDVLAKMGSNSLLDRRIVRLLFNLFNLNMKLDNTESLKILNFNIFFSAQYSWNLALTIPFVRVFESNIFVEDDLMVSSEMSLSESPFKKLDEELYKSYFKELKFDTFDSFSALTKADLVKMRKRLEDLNTSGGQLGVKSRHKPENFEYLRQSIFQIKSETFHVIQSRDLYLQLDHTNYQTVLRQFHRILKNGGILELPIHIPKLSPRSATMVSRFPTTSSDEIYLRDQELLKDFVNTIVGELNGIFGTKNVMLGTVLISADSKMSSFVSNHISLRLHDMYEDIESFLSSFDNQHSAHNHLGNYYFYIRAEKI</sequence>
<dbReference type="Proteomes" id="UP000037122">
    <property type="component" value="Unassembled WGS sequence"/>
</dbReference>
<organism evidence="2 3">
    <name type="scientific">Candidozyma auris</name>
    <name type="common">Yeast</name>
    <name type="synonym">Candida auris</name>
    <dbReference type="NCBI Taxonomy" id="498019"/>
    <lineage>
        <taxon>Eukaryota</taxon>
        <taxon>Fungi</taxon>
        <taxon>Dikarya</taxon>
        <taxon>Ascomycota</taxon>
        <taxon>Saccharomycotina</taxon>
        <taxon>Pichiomycetes</taxon>
        <taxon>Metschnikowiaceae</taxon>
        <taxon>Candidozyma</taxon>
    </lineage>
</organism>
<comment type="caution">
    <text evidence="2">The sequence shown here is derived from an EMBL/GenBank/DDBJ whole genome shotgun (WGS) entry which is preliminary data.</text>
</comment>
<dbReference type="VEuPathDB" id="FungiDB:CJI97_003947"/>
<proteinExistence type="predicted"/>
<dbReference type="AlphaFoldDB" id="A0A0L0P6V6"/>
<dbReference type="VEuPathDB" id="FungiDB:B9J08_003875"/>
<dbReference type="SUPFAM" id="SSF53335">
    <property type="entry name" value="S-adenosyl-L-methionine-dependent methyltransferases"/>
    <property type="match status" value="1"/>
</dbReference>
<name>A0A0L0P6V6_CANAR</name>
<dbReference type="InterPro" id="IPR029063">
    <property type="entry name" value="SAM-dependent_MTases_sf"/>
</dbReference>
<evidence type="ECO:0000313" key="3">
    <source>
        <dbReference type="Proteomes" id="UP000037122"/>
    </source>
</evidence>
<evidence type="ECO:0000313" key="2">
    <source>
        <dbReference type="EMBL" id="KNE02039.1"/>
    </source>
</evidence>
<accession>A0A0L0P6V6</accession>
<evidence type="ECO:0000256" key="1">
    <source>
        <dbReference type="SAM" id="MobiDB-lite"/>
    </source>
</evidence>
<feature type="compositionally biased region" description="Basic residues" evidence="1">
    <location>
        <begin position="17"/>
        <end position="30"/>
    </location>
</feature>